<gene>
    <name evidence="2" type="ORF">JTE90_010996</name>
</gene>
<feature type="region of interest" description="Disordered" evidence="1">
    <location>
        <begin position="40"/>
        <end position="64"/>
    </location>
</feature>
<feature type="region of interest" description="Disordered" evidence="1">
    <location>
        <begin position="1"/>
        <end position="20"/>
    </location>
</feature>
<accession>A0AAV6VCJ9</accession>
<sequence length="82" mass="9285">MKKGRGVGVGGRPRRGQGLDEKRELMTLGRPREIKRRLAIGCSGASKKRTSQKEDRAKRVHANGPRSKLRDFYFRRSVTFSG</sequence>
<comment type="caution">
    <text evidence="2">The sequence shown here is derived from an EMBL/GenBank/DDBJ whole genome shotgun (WGS) entry which is preliminary data.</text>
</comment>
<keyword evidence="3" id="KW-1185">Reference proteome</keyword>
<dbReference type="AlphaFoldDB" id="A0AAV6VCJ9"/>
<evidence type="ECO:0000313" key="3">
    <source>
        <dbReference type="Proteomes" id="UP000827092"/>
    </source>
</evidence>
<dbReference type="EMBL" id="JAFNEN010000103">
    <property type="protein sequence ID" value="KAG8194382.1"/>
    <property type="molecule type" value="Genomic_DNA"/>
</dbReference>
<feature type="compositionally biased region" description="Gly residues" evidence="1">
    <location>
        <begin position="1"/>
        <end position="11"/>
    </location>
</feature>
<name>A0AAV6VCJ9_9ARAC</name>
<dbReference type="Proteomes" id="UP000827092">
    <property type="component" value="Unassembled WGS sequence"/>
</dbReference>
<proteinExistence type="predicted"/>
<evidence type="ECO:0000313" key="2">
    <source>
        <dbReference type="EMBL" id="KAG8194382.1"/>
    </source>
</evidence>
<organism evidence="2 3">
    <name type="scientific">Oedothorax gibbosus</name>
    <dbReference type="NCBI Taxonomy" id="931172"/>
    <lineage>
        <taxon>Eukaryota</taxon>
        <taxon>Metazoa</taxon>
        <taxon>Ecdysozoa</taxon>
        <taxon>Arthropoda</taxon>
        <taxon>Chelicerata</taxon>
        <taxon>Arachnida</taxon>
        <taxon>Araneae</taxon>
        <taxon>Araneomorphae</taxon>
        <taxon>Entelegynae</taxon>
        <taxon>Araneoidea</taxon>
        <taxon>Linyphiidae</taxon>
        <taxon>Erigoninae</taxon>
        <taxon>Oedothorax</taxon>
    </lineage>
</organism>
<protein>
    <submittedName>
        <fullName evidence="2">Uncharacterized protein</fullName>
    </submittedName>
</protein>
<evidence type="ECO:0000256" key="1">
    <source>
        <dbReference type="SAM" id="MobiDB-lite"/>
    </source>
</evidence>
<reference evidence="2 3" key="1">
    <citation type="journal article" date="2022" name="Nat. Ecol. Evol.">
        <title>A masculinizing supergene underlies an exaggerated male reproductive morph in a spider.</title>
        <authorList>
            <person name="Hendrickx F."/>
            <person name="De Corte Z."/>
            <person name="Sonet G."/>
            <person name="Van Belleghem S.M."/>
            <person name="Kostlbacher S."/>
            <person name="Vangestel C."/>
        </authorList>
    </citation>
    <scope>NUCLEOTIDE SEQUENCE [LARGE SCALE GENOMIC DNA]</scope>
    <source>
        <strain evidence="2">W744_W776</strain>
    </source>
</reference>